<dbReference type="InterPro" id="IPR043170">
    <property type="entry name" value="PTPA_C_lid"/>
</dbReference>
<comment type="similarity">
    <text evidence="3 10">Belongs to the PTPA-type PPIase family.</text>
</comment>
<evidence type="ECO:0000256" key="9">
    <source>
        <dbReference type="ARBA" id="ARBA00044820"/>
    </source>
</evidence>
<name>A0A0P4WJZ6_SCYOL</name>
<reference evidence="11" key="1">
    <citation type="submission" date="2015-09" db="EMBL/GenBank/DDBJ databases">
        <title>Scylla olivacea transcriptome.</title>
        <authorList>
            <person name="Ikhwanuddin M."/>
        </authorList>
    </citation>
    <scope>NUCLEOTIDE SEQUENCE</scope>
</reference>
<organism evidence="11">
    <name type="scientific">Scylla olivacea</name>
    <name type="common">Orange mud crab</name>
    <name type="synonym">Cancer olivacea</name>
    <dbReference type="NCBI Taxonomy" id="85551"/>
    <lineage>
        <taxon>Eukaryota</taxon>
        <taxon>Metazoa</taxon>
        <taxon>Ecdysozoa</taxon>
        <taxon>Arthropoda</taxon>
        <taxon>Crustacea</taxon>
        <taxon>Multicrustacea</taxon>
        <taxon>Malacostraca</taxon>
        <taxon>Eumalacostraca</taxon>
        <taxon>Eucarida</taxon>
        <taxon>Decapoda</taxon>
        <taxon>Pleocyemata</taxon>
        <taxon>Brachyura</taxon>
        <taxon>Eubrachyura</taxon>
        <taxon>Portunoidea</taxon>
        <taxon>Portunidae</taxon>
        <taxon>Portuninae</taxon>
        <taxon>Scylla</taxon>
    </lineage>
</organism>
<dbReference type="EMBL" id="GDRN01035184">
    <property type="protein sequence ID" value="JAI67413.1"/>
    <property type="molecule type" value="Transcribed_RNA"/>
</dbReference>
<dbReference type="Gene3D" id="1.20.120.1150">
    <property type="match status" value="1"/>
</dbReference>
<evidence type="ECO:0000256" key="5">
    <source>
        <dbReference type="ARBA" id="ARBA00022490"/>
    </source>
</evidence>
<evidence type="ECO:0000256" key="10">
    <source>
        <dbReference type="RuleBase" id="RU361210"/>
    </source>
</evidence>
<evidence type="ECO:0000256" key="2">
    <source>
        <dbReference type="ARBA" id="ARBA00004496"/>
    </source>
</evidence>
<dbReference type="Pfam" id="PF03095">
    <property type="entry name" value="PTPA"/>
    <property type="match status" value="1"/>
</dbReference>
<dbReference type="PANTHER" id="PTHR10012">
    <property type="entry name" value="SERINE/THREONINE-PROTEIN PHOSPHATASE 2A REGULATORY SUBUNIT B"/>
    <property type="match status" value="1"/>
</dbReference>
<dbReference type="SUPFAM" id="SSF140984">
    <property type="entry name" value="PTPA-like"/>
    <property type="match status" value="1"/>
</dbReference>
<dbReference type="EC" id="5.2.1.8" evidence="4 10"/>
<protein>
    <recommendedName>
        <fullName evidence="8 10">Serine/threonine-protein phosphatase 2A activator</fullName>
        <ecNumber evidence="4 10">5.2.1.8</ecNumber>
    </recommendedName>
    <alternativeName>
        <fullName evidence="9 10">Phosphotyrosyl phosphatase activator</fullName>
    </alternativeName>
</protein>
<evidence type="ECO:0000313" key="11">
    <source>
        <dbReference type="EMBL" id="JAI67413.1"/>
    </source>
</evidence>
<evidence type="ECO:0000256" key="6">
    <source>
        <dbReference type="ARBA" id="ARBA00023110"/>
    </source>
</evidence>
<keyword evidence="7 10" id="KW-0413">Isomerase</keyword>
<dbReference type="PANTHER" id="PTHR10012:SF0">
    <property type="entry name" value="SERINE_THREONINE-PROTEIN PHOSPHATASE 2A ACTIVATOR"/>
    <property type="match status" value="1"/>
</dbReference>
<dbReference type="CDD" id="cd04087">
    <property type="entry name" value="PTPA"/>
    <property type="match status" value="1"/>
</dbReference>
<dbReference type="GO" id="GO:0000159">
    <property type="term" value="C:protein phosphatase type 2A complex"/>
    <property type="evidence" value="ECO:0007669"/>
    <property type="project" value="TreeGrafter"/>
</dbReference>
<dbReference type="GO" id="GO:0008160">
    <property type="term" value="F:protein tyrosine phosphatase activator activity"/>
    <property type="evidence" value="ECO:0007669"/>
    <property type="project" value="TreeGrafter"/>
</dbReference>
<accession>A0A0P4WJZ6</accession>
<comment type="function">
    <text evidence="10">PPIases accelerate the folding of proteins. It catalyzes the cis-trans isomerization of proline imidic peptide bonds in oligopeptides.</text>
</comment>
<dbReference type="InterPro" id="IPR037218">
    <property type="entry name" value="PTPA_sf"/>
</dbReference>
<keyword evidence="6 10" id="KW-0697">Rotamase</keyword>
<evidence type="ECO:0000256" key="3">
    <source>
        <dbReference type="ARBA" id="ARBA00011019"/>
    </source>
</evidence>
<dbReference type="GO" id="GO:0003755">
    <property type="term" value="F:peptidyl-prolyl cis-trans isomerase activity"/>
    <property type="evidence" value="ECO:0007669"/>
    <property type="project" value="UniProtKB-KW"/>
</dbReference>
<comment type="subcellular location">
    <subcellularLocation>
        <location evidence="2 10">Cytoplasm</location>
    </subcellularLocation>
</comment>
<evidence type="ECO:0000256" key="1">
    <source>
        <dbReference type="ARBA" id="ARBA00000971"/>
    </source>
</evidence>
<comment type="catalytic activity">
    <reaction evidence="1 10">
        <text>[protein]-peptidylproline (omega=180) = [protein]-peptidylproline (omega=0)</text>
        <dbReference type="Rhea" id="RHEA:16237"/>
        <dbReference type="Rhea" id="RHEA-COMP:10747"/>
        <dbReference type="Rhea" id="RHEA-COMP:10748"/>
        <dbReference type="ChEBI" id="CHEBI:83833"/>
        <dbReference type="ChEBI" id="CHEBI:83834"/>
        <dbReference type="EC" id="5.2.1.8"/>
    </reaction>
</comment>
<dbReference type="GO" id="GO:0005737">
    <property type="term" value="C:cytoplasm"/>
    <property type="evidence" value="ECO:0007669"/>
    <property type="project" value="UniProtKB-SubCell"/>
</dbReference>
<dbReference type="GO" id="GO:0005634">
    <property type="term" value="C:nucleus"/>
    <property type="evidence" value="ECO:0007669"/>
    <property type="project" value="TreeGrafter"/>
</dbReference>
<evidence type="ECO:0000256" key="7">
    <source>
        <dbReference type="ARBA" id="ARBA00023235"/>
    </source>
</evidence>
<dbReference type="AlphaFoldDB" id="A0A0P4WJZ6"/>
<evidence type="ECO:0000256" key="8">
    <source>
        <dbReference type="ARBA" id="ARBA00044786"/>
    </source>
</evidence>
<dbReference type="FunFam" id="1.20.120.1150:FF:000002">
    <property type="entry name" value="Serine/threonine-protein phosphatase 2A activator"/>
    <property type="match status" value="1"/>
</dbReference>
<evidence type="ECO:0000256" key="4">
    <source>
        <dbReference type="ARBA" id="ARBA00013194"/>
    </source>
</evidence>
<keyword evidence="5 10" id="KW-0963">Cytoplasm</keyword>
<dbReference type="InterPro" id="IPR004327">
    <property type="entry name" value="Phstyr_phstse_ac"/>
</dbReference>
<sequence length="440" mass="49151">MCSEMPIDCGNHEFEEPKRAVLCPADVKKWEQSSAYQDILGFITSMNIAVKGKKTSAPCITSSLTTSLLKMLDTISQWVGDIPPIDQPQRYGNKAFRDFYSRFKEQGERIMREALPEEFHPAVAEIAVYLQESFGNSTRIDYGTGHELSFIMFLCCLFKIGALKQEDSAAVVTQIFNRYLSLCRKLQTTYKMEPAGSQGVWSLDDYQFIPFIWGSSQLQMNPKISPEMFCNEKTVNDNADDYMFLSCIKFILSVKTGPFAEHSNQLWNISGVQSWTKINQGLIKMYKAEVLHKFPVVQHVLFGSILSIYPATEMVYYPPSGTDMPPLSSKNPAASSFLTSKTVQGKLPFNDVVPSMSNYGKMPQNLPLNDSLANVSKMPQGAGSIDHVAVNRNSSSVASRSTNITCADERHPAMSPLNPLTVSSFPKCHISTESNNENRK</sequence>
<dbReference type="GO" id="GO:0007052">
    <property type="term" value="P:mitotic spindle organization"/>
    <property type="evidence" value="ECO:0007669"/>
    <property type="project" value="TreeGrafter"/>
</dbReference>
<proteinExistence type="inferred from homology"/>